<dbReference type="EMBL" id="VFPM01000001">
    <property type="protein sequence ID" value="TQM64554.1"/>
    <property type="molecule type" value="Genomic_DNA"/>
</dbReference>
<accession>A0A543I1U3</accession>
<gene>
    <name evidence="2" type="ORF">FBY41_0923</name>
</gene>
<dbReference type="Pfam" id="PF04964">
    <property type="entry name" value="Flp_Fap"/>
    <property type="match status" value="1"/>
</dbReference>
<reference evidence="2 3" key="1">
    <citation type="submission" date="2019-06" db="EMBL/GenBank/DDBJ databases">
        <title>Genome sequencing of plant associated microbes to promote plant fitness in Sorghum bicolor and Oryza sativa.</title>
        <authorList>
            <person name="Coleman-Derr D."/>
        </authorList>
    </citation>
    <scope>NUCLEOTIDE SEQUENCE [LARGE SCALE GENOMIC DNA]</scope>
    <source>
        <strain evidence="2 3">KV-663</strain>
    </source>
</reference>
<dbReference type="InterPro" id="IPR007047">
    <property type="entry name" value="Flp_Fap"/>
</dbReference>
<dbReference type="RefSeq" id="WP_141842181.1">
    <property type="nucleotide sequence ID" value="NZ_VFPM01000001.1"/>
</dbReference>
<organism evidence="2 3">
    <name type="scientific">Humibacillus xanthopallidus</name>
    <dbReference type="NCBI Taxonomy" id="412689"/>
    <lineage>
        <taxon>Bacteria</taxon>
        <taxon>Bacillati</taxon>
        <taxon>Actinomycetota</taxon>
        <taxon>Actinomycetes</taxon>
        <taxon>Micrococcales</taxon>
        <taxon>Intrasporangiaceae</taxon>
        <taxon>Humibacillus</taxon>
    </lineage>
</organism>
<keyword evidence="1" id="KW-0472">Membrane</keyword>
<keyword evidence="3" id="KW-1185">Reference proteome</keyword>
<dbReference type="AlphaFoldDB" id="A0A543I1U3"/>
<feature type="transmembrane region" description="Helical" evidence="1">
    <location>
        <begin position="20"/>
        <end position="40"/>
    </location>
</feature>
<keyword evidence="1" id="KW-1133">Transmembrane helix</keyword>
<protein>
    <submittedName>
        <fullName evidence="2">Pilus assembly protein Flp/PilA</fullName>
    </submittedName>
</protein>
<evidence type="ECO:0000313" key="3">
    <source>
        <dbReference type="Proteomes" id="UP000316747"/>
    </source>
</evidence>
<dbReference type="Proteomes" id="UP000316747">
    <property type="component" value="Unassembled WGS sequence"/>
</dbReference>
<evidence type="ECO:0000313" key="2">
    <source>
        <dbReference type="EMBL" id="TQM64554.1"/>
    </source>
</evidence>
<comment type="caution">
    <text evidence="2">The sequence shown here is derived from an EMBL/GenBank/DDBJ whole genome shotgun (WGS) entry which is preliminary data.</text>
</comment>
<name>A0A543I1U3_9MICO</name>
<proteinExistence type="predicted"/>
<keyword evidence="1" id="KW-0812">Transmembrane</keyword>
<sequence>MTTLVTLLRRGRPESGATMVEYALLVAFIALVALVGITLIGSNLQSFFSSVANNL</sequence>
<evidence type="ECO:0000256" key="1">
    <source>
        <dbReference type="SAM" id="Phobius"/>
    </source>
</evidence>